<organism evidence="2">
    <name type="scientific">Staphylococcus epidermidis</name>
    <dbReference type="NCBI Taxonomy" id="1282"/>
    <lineage>
        <taxon>Bacteria</taxon>
        <taxon>Bacillati</taxon>
        <taxon>Bacillota</taxon>
        <taxon>Bacilli</taxon>
        <taxon>Bacillales</taxon>
        <taxon>Staphylococcaceae</taxon>
        <taxon>Staphylococcus</taxon>
    </lineage>
</organism>
<keyword evidence="1" id="KW-1133">Transmembrane helix</keyword>
<keyword evidence="1" id="KW-0812">Transmembrane</keyword>
<name>A0A894TF45_STAEP</name>
<feature type="transmembrane region" description="Helical" evidence="1">
    <location>
        <begin position="55"/>
        <end position="76"/>
    </location>
</feature>
<accession>A0A894TF45</accession>
<protein>
    <submittedName>
        <fullName evidence="2">Membrane-associated protein</fullName>
    </submittedName>
</protein>
<dbReference type="AlphaFoldDB" id="A0A894TF45"/>
<feature type="transmembrane region" description="Helical" evidence="1">
    <location>
        <begin position="12"/>
        <end position="35"/>
    </location>
</feature>
<sequence length="215" mass="24641">MKKTKEFIKNAWPLLVNASIGIIIVVLILCFNFSVSKAIFKITNLSDAIAIDFAILIPFFSFVTIILIGIICDTFVNTINVEVKAENLKDLEVKLSPPSLDVLPTAIMVNIESKKQEKKDKLIEIKRPFWLSFQSPQNQSIITENNGKYFINLKYLSYSKEKDCYTASIKCYVLNNNVGARNTNNFQFKKNSNDTFMKKLYFLNYTSISFTQLDE</sequence>
<keyword evidence="1" id="KW-0472">Membrane</keyword>
<dbReference type="RefSeq" id="WP_198772036.1">
    <property type="nucleotide sequence ID" value="NZ_CP180176.1"/>
</dbReference>
<reference evidence="2" key="1">
    <citation type="submission" date="2020-12" db="EMBL/GenBank/DDBJ databases">
        <title>Staphylococcus epidermidis phages transfer antimicrobial resistance plasmids and mobilize chromosomal islands.</title>
        <authorList>
            <person name="Fisarova L."/>
            <person name="Botka T."/>
            <person name="Du X."/>
            <person name="Maslanova I."/>
            <person name="Bardy P."/>
            <person name="Pantucek R."/>
            <person name="Muhlenbruch L."/>
            <person name="Benesik M."/>
            <person name="Winstel V."/>
            <person name="Larsen J."/>
            <person name="Rosenstein R."/>
            <person name="Peschel A."/>
            <person name="Doskar J."/>
        </authorList>
    </citation>
    <scope>NUCLEOTIDE SEQUENCE</scope>
    <source>
        <strain evidence="2">SE48</strain>
    </source>
</reference>
<evidence type="ECO:0000313" key="2">
    <source>
        <dbReference type="EMBL" id="QRX38702.1"/>
    </source>
</evidence>
<evidence type="ECO:0000256" key="1">
    <source>
        <dbReference type="SAM" id="Phobius"/>
    </source>
</evidence>
<proteinExistence type="predicted"/>
<dbReference type="EMBL" id="MW368309">
    <property type="protein sequence ID" value="QRX38702.1"/>
    <property type="molecule type" value="Genomic_DNA"/>
</dbReference>